<name>A0ACB9FKG0_ARCLA</name>
<protein>
    <submittedName>
        <fullName evidence="1">Uncharacterized protein</fullName>
    </submittedName>
</protein>
<reference evidence="1 2" key="2">
    <citation type="journal article" date="2022" name="Mol. Ecol. Resour.">
        <title>The genomes of chicory, endive, great burdock and yacon provide insights into Asteraceae paleo-polyploidization history and plant inulin production.</title>
        <authorList>
            <person name="Fan W."/>
            <person name="Wang S."/>
            <person name="Wang H."/>
            <person name="Wang A."/>
            <person name="Jiang F."/>
            <person name="Liu H."/>
            <person name="Zhao H."/>
            <person name="Xu D."/>
            <person name="Zhang Y."/>
        </authorList>
    </citation>
    <scope>NUCLEOTIDE SEQUENCE [LARGE SCALE GENOMIC DNA]</scope>
    <source>
        <strain evidence="2">cv. Niubang</strain>
    </source>
</reference>
<proteinExistence type="predicted"/>
<evidence type="ECO:0000313" key="1">
    <source>
        <dbReference type="EMBL" id="KAI3771456.1"/>
    </source>
</evidence>
<keyword evidence="2" id="KW-1185">Reference proteome</keyword>
<gene>
    <name evidence="1" type="ORF">L6452_02620</name>
</gene>
<organism evidence="1 2">
    <name type="scientific">Arctium lappa</name>
    <name type="common">Greater burdock</name>
    <name type="synonym">Lappa major</name>
    <dbReference type="NCBI Taxonomy" id="4217"/>
    <lineage>
        <taxon>Eukaryota</taxon>
        <taxon>Viridiplantae</taxon>
        <taxon>Streptophyta</taxon>
        <taxon>Embryophyta</taxon>
        <taxon>Tracheophyta</taxon>
        <taxon>Spermatophyta</taxon>
        <taxon>Magnoliopsida</taxon>
        <taxon>eudicotyledons</taxon>
        <taxon>Gunneridae</taxon>
        <taxon>Pentapetalae</taxon>
        <taxon>asterids</taxon>
        <taxon>campanulids</taxon>
        <taxon>Asterales</taxon>
        <taxon>Asteraceae</taxon>
        <taxon>Carduoideae</taxon>
        <taxon>Cardueae</taxon>
        <taxon>Arctiinae</taxon>
        <taxon>Arctium</taxon>
    </lineage>
</organism>
<reference evidence="2" key="1">
    <citation type="journal article" date="2022" name="Mol. Ecol. Resour.">
        <title>The genomes of chicory, endive, great burdock and yacon provide insights into Asteraceae palaeo-polyploidization history and plant inulin production.</title>
        <authorList>
            <person name="Fan W."/>
            <person name="Wang S."/>
            <person name="Wang H."/>
            <person name="Wang A."/>
            <person name="Jiang F."/>
            <person name="Liu H."/>
            <person name="Zhao H."/>
            <person name="Xu D."/>
            <person name="Zhang Y."/>
        </authorList>
    </citation>
    <scope>NUCLEOTIDE SEQUENCE [LARGE SCALE GENOMIC DNA]</scope>
    <source>
        <strain evidence="2">cv. Niubang</strain>
    </source>
</reference>
<evidence type="ECO:0000313" key="2">
    <source>
        <dbReference type="Proteomes" id="UP001055879"/>
    </source>
</evidence>
<sequence>MEDLDLEHVPPDLVKNFLENQILVSASISVELDHVIVAENIVDGVDLPGKTNGVKDYSTAVVGVKQKMEVETTIGSSEVKYSSQTEINDDSMDNMEVYGSNLGGLPTIDVSIGNSEIVGSMSIGVNDRTKDVDSYILNSEQHIKNIIKEFESKAGCNKQFSSTLNKDEKGGKQDLSSQMLDPRTNLISPVTSVIDQKSIVESVISKPVVNSVSESVASINIGASAQGDQSSSQRSKSDKHLVVPTINVDANIPFILSIVQRPKSGLKTASLGGSAGGLENNGGTYLSSVENIQPGGKIPDVVMTENVEKVSPDKVVPEIKKVENVWNAKGVTLADKIRGGGFCRKELA</sequence>
<accession>A0ACB9FKG0</accession>
<dbReference type="Proteomes" id="UP001055879">
    <property type="component" value="Linkage Group LG01"/>
</dbReference>
<comment type="caution">
    <text evidence="1">The sequence shown here is derived from an EMBL/GenBank/DDBJ whole genome shotgun (WGS) entry which is preliminary data.</text>
</comment>
<dbReference type="EMBL" id="CM042047">
    <property type="protein sequence ID" value="KAI3771456.1"/>
    <property type="molecule type" value="Genomic_DNA"/>
</dbReference>